<evidence type="ECO:0000256" key="11">
    <source>
        <dbReference type="RuleBase" id="RU910715"/>
    </source>
</evidence>
<evidence type="ECO:0000256" key="2">
    <source>
        <dbReference type="ARBA" id="ARBA00007809"/>
    </source>
</evidence>
<dbReference type="OrthoDB" id="409725at2759"/>
<dbReference type="GO" id="GO:0005886">
    <property type="term" value="C:plasma membrane"/>
    <property type="evidence" value="ECO:0007669"/>
    <property type="project" value="UniProtKB-SubCell"/>
</dbReference>
<reference evidence="12 13" key="1">
    <citation type="journal article" date="2020" name="Nat. Food">
        <title>A phased Vanilla planifolia genome enables genetic improvement of flavour and production.</title>
        <authorList>
            <person name="Hasing T."/>
            <person name="Tang H."/>
            <person name="Brym M."/>
            <person name="Khazi F."/>
            <person name="Huang T."/>
            <person name="Chambers A.H."/>
        </authorList>
    </citation>
    <scope>NUCLEOTIDE SEQUENCE [LARGE SCALE GENOMIC DNA]</scope>
    <source>
        <tissue evidence="12">Leaf</tissue>
    </source>
</reference>
<comment type="similarity">
    <text evidence="2 11">Belongs to the SWEET sugar transporter family.</text>
</comment>
<keyword evidence="3 11" id="KW-0813">Transport</keyword>
<evidence type="ECO:0000256" key="9">
    <source>
        <dbReference type="ARBA" id="ARBA00023136"/>
    </source>
</evidence>
<feature type="transmembrane region" description="Helical" evidence="11">
    <location>
        <begin position="44"/>
        <end position="63"/>
    </location>
</feature>
<dbReference type="Proteomes" id="UP000639772">
    <property type="component" value="Unassembled WGS sequence"/>
</dbReference>
<evidence type="ECO:0000313" key="13">
    <source>
        <dbReference type="Proteomes" id="UP000639772"/>
    </source>
</evidence>
<dbReference type="FunFam" id="1.20.1280.290:FF:000001">
    <property type="entry name" value="Bidirectional sugar transporter SWEET"/>
    <property type="match status" value="1"/>
</dbReference>
<accession>A0A835RCB9</accession>
<dbReference type="InterPro" id="IPR047664">
    <property type="entry name" value="SWEET"/>
</dbReference>
<dbReference type="GO" id="GO:0051119">
    <property type="term" value="F:sugar transmembrane transporter activity"/>
    <property type="evidence" value="ECO:0007669"/>
    <property type="project" value="InterPro"/>
</dbReference>
<keyword evidence="7" id="KW-0677">Repeat</keyword>
<protein>
    <recommendedName>
        <fullName evidence="11">Bidirectional sugar transporter SWEET</fullName>
    </recommendedName>
</protein>
<evidence type="ECO:0000256" key="7">
    <source>
        <dbReference type="ARBA" id="ARBA00022737"/>
    </source>
</evidence>
<evidence type="ECO:0000256" key="5">
    <source>
        <dbReference type="ARBA" id="ARBA00022597"/>
    </source>
</evidence>
<keyword evidence="8 11" id="KW-1133">Transmembrane helix</keyword>
<dbReference type="Pfam" id="PF03083">
    <property type="entry name" value="MtN3_slv"/>
    <property type="match status" value="2"/>
</dbReference>
<gene>
    <name evidence="12" type="ORF">HPP92_008636</name>
</gene>
<feature type="transmembrane region" description="Helical" evidence="11">
    <location>
        <begin position="103"/>
        <end position="124"/>
    </location>
</feature>
<name>A0A835RCB9_VANPL</name>
<dbReference type="AlphaFoldDB" id="A0A835RCB9"/>
<dbReference type="PANTHER" id="PTHR10791">
    <property type="entry name" value="RAG1-ACTIVATING PROTEIN 1"/>
    <property type="match status" value="1"/>
</dbReference>
<comment type="caution">
    <text evidence="11">Lacks conserved residue(s) required for the propagation of feature annotation.</text>
</comment>
<evidence type="ECO:0000256" key="10">
    <source>
        <dbReference type="ARBA" id="ARBA00038715"/>
    </source>
</evidence>
<evidence type="ECO:0000313" key="12">
    <source>
        <dbReference type="EMBL" id="KAG0486541.1"/>
    </source>
</evidence>
<feature type="transmembrane region" description="Helical" evidence="11">
    <location>
        <begin position="191"/>
        <end position="213"/>
    </location>
</feature>
<keyword evidence="4" id="KW-1003">Cell membrane</keyword>
<organism evidence="12 13">
    <name type="scientific">Vanilla planifolia</name>
    <name type="common">Vanilla</name>
    <dbReference type="NCBI Taxonomy" id="51239"/>
    <lineage>
        <taxon>Eukaryota</taxon>
        <taxon>Viridiplantae</taxon>
        <taxon>Streptophyta</taxon>
        <taxon>Embryophyta</taxon>
        <taxon>Tracheophyta</taxon>
        <taxon>Spermatophyta</taxon>
        <taxon>Magnoliopsida</taxon>
        <taxon>Liliopsida</taxon>
        <taxon>Asparagales</taxon>
        <taxon>Orchidaceae</taxon>
        <taxon>Vanilloideae</taxon>
        <taxon>Vanilleae</taxon>
        <taxon>Vanilla</taxon>
    </lineage>
</organism>
<feature type="transmembrane region" description="Helical" evidence="11">
    <location>
        <begin position="163"/>
        <end position="185"/>
    </location>
</feature>
<evidence type="ECO:0000256" key="6">
    <source>
        <dbReference type="ARBA" id="ARBA00022692"/>
    </source>
</evidence>
<dbReference type="PANTHER" id="PTHR10791:SF130">
    <property type="entry name" value="BIDIRECTIONAL SUGAR TRANSPORTER SWEET6-RELATED"/>
    <property type="match status" value="1"/>
</dbReference>
<evidence type="ECO:0000256" key="8">
    <source>
        <dbReference type="ARBA" id="ARBA00022989"/>
    </source>
</evidence>
<proteinExistence type="inferred from homology"/>
<dbReference type="EMBL" id="JADCNM010000004">
    <property type="protein sequence ID" value="KAG0486541.1"/>
    <property type="molecule type" value="Genomic_DNA"/>
</dbReference>
<comment type="subunit">
    <text evidence="10">Forms homooligomers and/or heterooligomers.</text>
</comment>
<comment type="caution">
    <text evidence="12">The sequence shown here is derived from an EMBL/GenBank/DDBJ whole genome shotgun (WGS) entry which is preliminary data.</text>
</comment>
<evidence type="ECO:0000256" key="4">
    <source>
        <dbReference type="ARBA" id="ARBA00022475"/>
    </source>
</evidence>
<keyword evidence="9 11" id="KW-0472">Membrane</keyword>
<evidence type="ECO:0000256" key="3">
    <source>
        <dbReference type="ARBA" id="ARBA00022448"/>
    </source>
</evidence>
<comment type="function">
    <text evidence="11">Mediates both low-affinity uptake and efflux of sugar across the membrane.</text>
</comment>
<dbReference type="InterPro" id="IPR004316">
    <property type="entry name" value="SWEET_rpt"/>
</dbReference>
<dbReference type="FunFam" id="1.20.1280.290:FF:000002">
    <property type="entry name" value="Bidirectional sugar transporter SWEET"/>
    <property type="match status" value="1"/>
</dbReference>
<comment type="subcellular location">
    <subcellularLocation>
        <location evidence="1">Cell membrane</location>
        <topology evidence="1">Multi-pass membrane protein</topology>
    </subcellularLocation>
</comment>
<feature type="transmembrane region" description="Helical" evidence="11">
    <location>
        <begin position="69"/>
        <end position="91"/>
    </location>
</feature>
<evidence type="ECO:0000256" key="1">
    <source>
        <dbReference type="ARBA" id="ARBA00004651"/>
    </source>
</evidence>
<feature type="transmembrane region" description="Helical" evidence="11">
    <location>
        <begin position="130"/>
        <end position="151"/>
    </location>
</feature>
<sequence>MVSSDQFRFAVGIIGNAISLSSSSPQPTFIRICKNKSVEQFSQIPYIATLLNCMLWMLYGLPIVKTNNILVLTINTAGTAIELTYVFIYIIYSNGPKRLHTILLLLADIAFVGLVATLVLSLFPTPDKRTLVIGIVCVIFCIMMYAAPLSVMKTVIKTKSVEYMPLFLSLASFCNGLCWTVYSLLRFDINILIPNGIGLVFSVTQLVMHVMYYKSTKRQLAERKQANVALASNVAKEDSSIKFNLGKTSIEMVKIS</sequence>
<keyword evidence="6 11" id="KW-0812">Transmembrane</keyword>
<dbReference type="Gene3D" id="1.20.1280.290">
    <property type="match status" value="2"/>
</dbReference>
<keyword evidence="5 11" id="KW-0762">Sugar transport</keyword>